<dbReference type="Proteomes" id="UP000604661">
    <property type="component" value="Unassembled WGS sequence"/>
</dbReference>
<reference evidence="1 2" key="1">
    <citation type="journal article" date="2020" name="ISME J.">
        <title>Comparative genomics reveals insights into cyanobacterial evolution and habitat adaptation.</title>
        <authorList>
            <person name="Chen M.Y."/>
            <person name="Teng W.K."/>
            <person name="Zhao L."/>
            <person name="Hu C.X."/>
            <person name="Zhou Y.K."/>
            <person name="Han B.P."/>
            <person name="Song L.R."/>
            <person name="Shu W.S."/>
        </authorList>
    </citation>
    <scope>NUCLEOTIDE SEQUENCE [LARGE SCALE GENOMIC DNA]</scope>
    <source>
        <strain evidence="1 2">FACHB-391</strain>
    </source>
</reference>
<keyword evidence="2" id="KW-1185">Reference proteome</keyword>
<comment type="caution">
    <text evidence="1">The sequence shown here is derived from an EMBL/GenBank/DDBJ whole genome shotgun (WGS) entry which is preliminary data.</text>
</comment>
<organism evidence="1 2">
    <name type="scientific">Nostoc linckia FACHB-391</name>
    <dbReference type="NCBI Taxonomy" id="2692906"/>
    <lineage>
        <taxon>Bacteria</taxon>
        <taxon>Bacillati</taxon>
        <taxon>Cyanobacteriota</taxon>
        <taxon>Cyanophyceae</taxon>
        <taxon>Nostocales</taxon>
        <taxon>Nostocaceae</taxon>
        <taxon>Nostoc</taxon>
    </lineage>
</organism>
<feature type="non-terminal residue" evidence="1">
    <location>
        <position position="1"/>
    </location>
</feature>
<sequence>NKKLGVMGLAVDNQKADTVTKWLTAQKVEWQQVPTEDVIRETQKGLTVFNLVDSSIPAKTLSSMTKKFGGIIESTLEYQQKVSSLATRPQFLKPPEQSAQSPPQQSAQFHPNQEVQNLAVASPVIKGKPIPMNYPLMMHGDTNPLPVDTCIDAMRGYGRTHTTRAYQPYKQYGFKQGDIALAAGIDKQVAFRVGKQYQITPDMIADPVYQQQWADMEKHSPKALPELFTGKGQVWGLHLEPLGDYVDGKIVPFPELQNRAATNQEVQPQSVTIDDLRNWYNAADKLGKSENYKKRIVEVANGFKAGEQLSESALAVMNKDTSELEAISRLTQIAQRIGMVWGKSDENGTQVSGKIYDLAFNTQQRDLTISQKNGEVVLNLQSGKVQTNKVTPQILQTFEDANSQIDKILAKSQTQQIDILGISC</sequence>
<dbReference type="EMBL" id="JACJTE010000128">
    <property type="protein sequence ID" value="MBD2565978.1"/>
    <property type="molecule type" value="Genomic_DNA"/>
</dbReference>
<protein>
    <submittedName>
        <fullName evidence="1">Uncharacterized protein</fullName>
    </submittedName>
</protein>
<name>A0ABR8F703_NOSLI</name>
<evidence type="ECO:0000313" key="1">
    <source>
        <dbReference type="EMBL" id="MBD2565978.1"/>
    </source>
</evidence>
<gene>
    <name evidence="1" type="ORF">H6G95_36620</name>
</gene>
<proteinExistence type="predicted"/>
<evidence type="ECO:0000313" key="2">
    <source>
        <dbReference type="Proteomes" id="UP000604661"/>
    </source>
</evidence>
<accession>A0ABR8F703</accession>